<dbReference type="Pfam" id="PF00232">
    <property type="entry name" value="Glyco_hydro_1"/>
    <property type="match status" value="1"/>
</dbReference>
<organism evidence="12 13">
    <name type="scientific">Lacunisphaera limnophila</name>
    <dbReference type="NCBI Taxonomy" id="1838286"/>
    <lineage>
        <taxon>Bacteria</taxon>
        <taxon>Pseudomonadati</taxon>
        <taxon>Verrucomicrobiota</taxon>
        <taxon>Opitutia</taxon>
        <taxon>Opitutales</taxon>
        <taxon>Opitutaceae</taxon>
        <taxon>Lacunisphaera</taxon>
    </lineage>
</organism>
<reference evidence="12 13" key="1">
    <citation type="submission" date="2016-06" db="EMBL/GenBank/DDBJ databases">
        <title>Three novel species with peptidoglycan cell walls form the new genus Lacunisphaera gen. nov. in the family Opitutaceae of the verrucomicrobial subdivision 4.</title>
        <authorList>
            <person name="Rast P."/>
            <person name="Gloeckner I."/>
            <person name="Jogler M."/>
            <person name="Boedeker C."/>
            <person name="Jeske O."/>
            <person name="Wiegand S."/>
            <person name="Reinhardt R."/>
            <person name="Schumann P."/>
            <person name="Rohde M."/>
            <person name="Spring S."/>
            <person name="Gloeckner F.O."/>
            <person name="Jogler C."/>
        </authorList>
    </citation>
    <scope>NUCLEOTIDE SEQUENCE [LARGE SCALE GENOMIC DNA]</scope>
    <source>
        <strain evidence="12 13">IG16b</strain>
    </source>
</reference>
<comment type="catalytic activity">
    <reaction evidence="1 11">
        <text>Hydrolysis of terminal, non-reducing beta-D-glucosyl residues with release of beta-D-glucose.</text>
        <dbReference type="EC" id="3.2.1.21"/>
    </reaction>
</comment>
<dbReference type="GO" id="GO:0008422">
    <property type="term" value="F:beta-glucosidase activity"/>
    <property type="evidence" value="ECO:0007669"/>
    <property type="project" value="UniProtKB-EC"/>
</dbReference>
<evidence type="ECO:0000256" key="3">
    <source>
        <dbReference type="ARBA" id="ARBA00012744"/>
    </source>
</evidence>
<keyword evidence="7 11" id="KW-0326">Glycosidase</keyword>
<sequence length="453" mass="51043">MSFSTDFTWGAAAAAYQIEGAVAEDGRAPSIWDIHTHQPGRIFEGHTGDTACDHYHRYAEDVALLKNLGVKAYRLSIAWPRVIPQGTGKPNPKGLAFYDKLFDELLAAGITPWVTLFHWDLPNALQRRGGFSNRDMVEWFGDYAALMADRYGDRVKNWITFNEPPCTVGLGLLDGVFAPGYKLPHSECLLAAHHLLMAHGRGVQALRAGCDGKIKVSIAHTARERIPATGSKRDIEAARRDYFASTNRDMWNLSWWADPIMFGRYPEDGLKAFGAEVPEIRTGDMKLISQKVDLLSYNCYTGNRYRAAAGGTTEKVPDSWGIGNPRGTLPWLQVAPDALYWAAKFQTERYGLPIAFSENGFCNTDFVHLDGKVHDSQRIDFLSRYLAGLKRAAAEGVPVAGYFYWSILDNFEWCEGYKDRFGLIHVDYQTQKRTPKDSYYWYRDVIRRNGATL</sequence>
<dbReference type="GO" id="GO:0030245">
    <property type="term" value="P:cellulose catabolic process"/>
    <property type="evidence" value="ECO:0007669"/>
    <property type="project" value="UniProtKB-KW"/>
</dbReference>
<evidence type="ECO:0000256" key="4">
    <source>
        <dbReference type="ARBA" id="ARBA00022801"/>
    </source>
</evidence>
<accession>A0A1D8ARM9</accession>
<feature type="binding site" evidence="10">
    <location>
        <position position="17"/>
    </location>
    <ligand>
        <name>substrate</name>
    </ligand>
</feature>
<feature type="binding site" evidence="10">
    <location>
        <position position="300"/>
    </location>
    <ligand>
        <name>substrate</name>
    </ligand>
</feature>
<dbReference type="EC" id="3.2.1.21" evidence="3 11"/>
<gene>
    <name evidence="12" type="primary">bglA_1</name>
    <name evidence="12" type="ORF">Verru16b_00601</name>
</gene>
<evidence type="ECO:0000313" key="12">
    <source>
        <dbReference type="EMBL" id="AOS43554.1"/>
    </source>
</evidence>
<dbReference type="PANTHER" id="PTHR10353:SF36">
    <property type="entry name" value="LP05116P"/>
    <property type="match status" value="1"/>
</dbReference>
<feature type="binding site" evidence="10">
    <location>
        <begin position="412"/>
        <end position="413"/>
    </location>
    <ligand>
        <name>substrate</name>
    </ligand>
</feature>
<dbReference type="GO" id="GO:0005829">
    <property type="term" value="C:cytosol"/>
    <property type="evidence" value="ECO:0007669"/>
    <property type="project" value="TreeGrafter"/>
</dbReference>
<evidence type="ECO:0000256" key="9">
    <source>
        <dbReference type="PIRSR" id="PIRSR617736-1"/>
    </source>
</evidence>
<dbReference type="PATRIC" id="fig|1838286.3.peg.608"/>
<dbReference type="Proteomes" id="UP000095228">
    <property type="component" value="Chromosome"/>
</dbReference>
<evidence type="ECO:0000256" key="6">
    <source>
        <dbReference type="ARBA" id="ARBA00023277"/>
    </source>
</evidence>
<evidence type="ECO:0000256" key="8">
    <source>
        <dbReference type="ARBA" id="ARBA00023326"/>
    </source>
</evidence>
<keyword evidence="5" id="KW-0136">Cellulose degradation</keyword>
<dbReference type="KEGG" id="obg:Verru16b_00601"/>
<dbReference type="RefSeq" id="WP_069960892.1">
    <property type="nucleotide sequence ID" value="NZ_CP016094.1"/>
</dbReference>
<proteinExistence type="inferred from homology"/>
<evidence type="ECO:0000256" key="1">
    <source>
        <dbReference type="ARBA" id="ARBA00000448"/>
    </source>
</evidence>
<feature type="binding site" evidence="10">
    <location>
        <position position="162"/>
    </location>
    <ligand>
        <name>substrate</name>
    </ligand>
</feature>
<dbReference type="InterPro" id="IPR017736">
    <property type="entry name" value="Glyco_hydro_1_beta-glucosidase"/>
</dbReference>
<dbReference type="AlphaFoldDB" id="A0A1D8ARM9"/>
<dbReference type="Gene3D" id="3.20.20.80">
    <property type="entry name" value="Glycosidases"/>
    <property type="match status" value="1"/>
</dbReference>
<dbReference type="STRING" id="1838286.Verru16b_00601"/>
<dbReference type="EMBL" id="CP016094">
    <property type="protein sequence ID" value="AOS43554.1"/>
    <property type="molecule type" value="Genomic_DNA"/>
</dbReference>
<evidence type="ECO:0000256" key="5">
    <source>
        <dbReference type="ARBA" id="ARBA00023001"/>
    </source>
</evidence>
<feature type="binding site" evidence="10">
    <location>
        <position position="405"/>
    </location>
    <ligand>
        <name>substrate</name>
    </ligand>
</feature>
<dbReference type="SUPFAM" id="SSF51445">
    <property type="entry name" value="(Trans)glycosidases"/>
    <property type="match status" value="1"/>
</dbReference>
<feature type="active site" description="Proton donor" evidence="9">
    <location>
        <position position="163"/>
    </location>
</feature>
<evidence type="ECO:0000256" key="10">
    <source>
        <dbReference type="PIRSR" id="PIRSR617736-2"/>
    </source>
</evidence>
<dbReference type="InterPro" id="IPR001360">
    <property type="entry name" value="Glyco_hydro_1"/>
</dbReference>
<dbReference type="PROSITE" id="PS00653">
    <property type="entry name" value="GLYCOSYL_HYDROL_F1_2"/>
    <property type="match status" value="1"/>
</dbReference>
<feature type="active site" description="Nucleophile" evidence="9">
    <location>
        <position position="358"/>
    </location>
</feature>
<dbReference type="FunFam" id="3.20.20.80:FF:000004">
    <property type="entry name" value="Beta-glucosidase 6-phospho-beta-glucosidase"/>
    <property type="match status" value="1"/>
</dbReference>
<dbReference type="InterPro" id="IPR017853">
    <property type="entry name" value="GH"/>
</dbReference>
<dbReference type="PANTHER" id="PTHR10353">
    <property type="entry name" value="GLYCOSYL HYDROLASE"/>
    <property type="match status" value="1"/>
</dbReference>
<keyword evidence="6" id="KW-0119">Carbohydrate metabolism</keyword>
<dbReference type="PRINTS" id="PR00131">
    <property type="entry name" value="GLHYDRLASE1"/>
</dbReference>
<keyword evidence="13" id="KW-1185">Reference proteome</keyword>
<evidence type="ECO:0000256" key="11">
    <source>
        <dbReference type="RuleBase" id="RU361175"/>
    </source>
</evidence>
<protein>
    <recommendedName>
        <fullName evidence="3 11">Beta-glucosidase</fullName>
        <ecNumber evidence="3 11">3.2.1.21</ecNumber>
    </recommendedName>
</protein>
<dbReference type="NCBIfam" id="TIGR03356">
    <property type="entry name" value="BGL"/>
    <property type="match status" value="1"/>
</dbReference>
<dbReference type="InterPro" id="IPR033132">
    <property type="entry name" value="GH_1_N_CS"/>
</dbReference>
<evidence type="ECO:0000256" key="2">
    <source>
        <dbReference type="ARBA" id="ARBA00010838"/>
    </source>
</evidence>
<feature type="binding site" evidence="10">
    <location>
        <position position="118"/>
    </location>
    <ligand>
        <name>substrate</name>
    </ligand>
</feature>
<keyword evidence="4 11" id="KW-0378">Hydrolase</keyword>
<keyword evidence="8" id="KW-0624">Polysaccharide degradation</keyword>
<evidence type="ECO:0000256" key="7">
    <source>
        <dbReference type="ARBA" id="ARBA00023295"/>
    </source>
</evidence>
<name>A0A1D8ARM9_9BACT</name>
<comment type="similarity">
    <text evidence="2 11">Belongs to the glycosyl hydrolase 1 family.</text>
</comment>
<evidence type="ECO:0000313" key="13">
    <source>
        <dbReference type="Proteomes" id="UP000095228"/>
    </source>
</evidence>
<dbReference type="OrthoDB" id="2339329at2"/>